<protein>
    <recommendedName>
        <fullName evidence="3">1,3-beta-glucan synthase</fullName>
        <ecNumber evidence="3">2.4.1.34</ecNumber>
    </recommendedName>
    <alternativeName>
        <fullName evidence="9">1,3-beta-D-glucan-UDP glucosyltransferase</fullName>
    </alternativeName>
</protein>
<dbReference type="RefSeq" id="XP_062878879.1">
    <property type="nucleotide sequence ID" value="XM_063022809.1"/>
</dbReference>
<evidence type="ECO:0000256" key="12">
    <source>
        <dbReference type="SAM" id="Phobius"/>
    </source>
</evidence>
<dbReference type="EC" id="2.4.1.34" evidence="3"/>
<feature type="transmembrane region" description="Helical" evidence="12">
    <location>
        <begin position="526"/>
        <end position="549"/>
    </location>
</feature>
<organism evidence="14 15">
    <name type="scientific">Australozyma saopauloensis</name>
    <dbReference type="NCBI Taxonomy" id="291208"/>
    <lineage>
        <taxon>Eukaryota</taxon>
        <taxon>Fungi</taxon>
        <taxon>Dikarya</taxon>
        <taxon>Ascomycota</taxon>
        <taxon>Saccharomycotina</taxon>
        <taxon>Pichiomycetes</taxon>
        <taxon>Metschnikowiaceae</taxon>
        <taxon>Australozyma</taxon>
    </lineage>
</organism>
<dbReference type="InterPro" id="IPR026899">
    <property type="entry name" value="FKS1-like_dom1"/>
</dbReference>
<keyword evidence="15" id="KW-1185">Reference proteome</keyword>
<dbReference type="PANTHER" id="PTHR12741:SF97">
    <property type="entry name" value="1,3-BETA-GLUCAN SYNTHASE"/>
    <property type="match status" value="1"/>
</dbReference>
<reference evidence="14 15" key="1">
    <citation type="submission" date="2023-10" db="EMBL/GenBank/DDBJ databases">
        <title>Draft Genome Sequence of Candida saopaulonensis from a very Premature Infant with Sepsis.</title>
        <authorList>
            <person name="Ning Y."/>
            <person name="Dai R."/>
            <person name="Xiao M."/>
            <person name="Xu Y."/>
            <person name="Yan Q."/>
            <person name="Zhang L."/>
        </authorList>
    </citation>
    <scope>NUCLEOTIDE SEQUENCE [LARGE SCALE GENOMIC DNA]</scope>
    <source>
        <strain evidence="14 15">19XY460</strain>
    </source>
</reference>
<dbReference type="GO" id="GO:0003843">
    <property type="term" value="F:1,3-beta-D-glucan synthase activity"/>
    <property type="evidence" value="ECO:0007669"/>
    <property type="project" value="UniProtKB-EC"/>
</dbReference>
<feature type="region of interest" description="Disordered" evidence="11">
    <location>
        <begin position="1"/>
        <end position="49"/>
    </location>
</feature>
<feature type="transmembrane region" description="Helical" evidence="12">
    <location>
        <begin position="1670"/>
        <end position="1697"/>
    </location>
</feature>
<keyword evidence="7 12" id="KW-1133">Transmembrane helix</keyword>
<evidence type="ECO:0000256" key="4">
    <source>
        <dbReference type="ARBA" id="ARBA00022676"/>
    </source>
</evidence>
<feature type="transmembrane region" description="Helical" evidence="12">
    <location>
        <begin position="364"/>
        <end position="383"/>
    </location>
</feature>
<dbReference type="InterPro" id="IPR056261">
    <property type="entry name" value="FKS1-like_dom2"/>
</dbReference>
<evidence type="ECO:0000256" key="1">
    <source>
        <dbReference type="ARBA" id="ARBA00004141"/>
    </source>
</evidence>
<evidence type="ECO:0000256" key="3">
    <source>
        <dbReference type="ARBA" id="ARBA00012589"/>
    </source>
</evidence>
<comment type="similarity">
    <text evidence="2">Belongs to the glycosyltransferase 48 family.</text>
</comment>
<feature type="transmembrane region" description="Helical" evidence="12">
    <location>
        <begin position="403"/>
        <end position="421"/>
    </location>
</feature>
<dbReference type="Pfam" id="PF14288">
    <property type="entry name" value="FKS1_dom1"/>
    <property type="match status" value="1"/>
</dbReference>
<feature type="transmembrane region" description="Helical" evidence="12">
    <location>
        <begin position="1478"/>
        <end position="1507"/>
    </location>
</feature>
<dbReference type="GO" id="GO:0000148">
    <property type="term" value="C:1,3-beta-D-glucan synthase complex"/>
    <property type="evidence" value="ECO:0007669"/>
    <property type="project" value="InterPro"/>
</dbReference>
<evidence type="ECO:0000256" key="7">
    <source>
        <dbReference type="ARBA" id="ARBA00022989"/>
    </source>
</evidence>
<dbReference type="GO" id="GO:0005886">
    <property type="term" value="C:plasma membrane"/>
    <property type="evidence" value="ECO:0007669"/>
    <property type="project" value="TreeGrafter"/>
</dbReference>
<evidence type="ECO:0000313" key="14">
    <source>
        <dbReference type="EMBL" id="WPK26498.1"/>
    </source>
</evidence>
<keyword evidence="4" id="KW-0328">Glycosyltransferase</keyword>
<dbReference type="Proteomes" id="UP001338582">
    <property type="component" value="Chromosome 4"/>
</dbReference>
<feature type="transmembrane region" description="Helical" evidence="12">
    <location>
        <begin position="472"/>
        <end position="490"/>
    </location>
</feature>
<evidence type="ECO:0000256" key="6">
    <source>
        <dbReference type="ARBA" id="ARBA00022692"/>
    </source>
</evidence>
<dbReference type="EMBL" id="CP138897">
    <property type="protein sequence ID" value="WPK26498.1"/>
    <property type="molecule type" value="Genomic_DNA"/>
</dbReference>
<dbReference type="GO" id="GO:0006075">
    <property type="term" value="P:(1-&gt;3)-beta-D-glucan biosynthetic process"/>
    <property type="evidence" value="ECO:0007669"/>
    <property type="project" value="InterPro"/>
</dbReference>
<proteinExistence type="inferred from homology"/>
<accession>A0AAX4HD03</accession>
<evidence type="ECO:0000256" key="9">
    <source>
        <dbReference type="ARBA" id="ARBA00031935"/>
    </source>
</evidence>
<dbReference type="KEGG" id="asau:88174915"/>
<evidence type="ECO:0000259" key="13">
    <source>
        <dbReference type="SMART" id="SM01205"/>
    </source>
</evidence>
<name>A0AAX4HD03_9ASCO</name>
<feature type="transmembrane region" description="Helical" evidence="12">
    <location>
        <begin position="1323"/>
        <end position="1341"/>
    </location>
</feature>
<feature type="transmembrane region" description="Helical" evidence="12">
    <location>
        <begin position="436"/>
        <end position="460"/>
    </location>
</feature>
<evidence type="ECO:0000256" key="8">
    <source>
        <dbReference type="ARBA" id="ARBA00023136"/>
    </source>
</evidence>
<evidence type="ECO:0000256" key="2">
    <source>
        <dbReference type="ARBA" id="ARBA00009040"/>
    </source>
</evidence>
<feature type="transmembrane region" description="Helical" evidence="12">
    <location>
        <begin position="1625"/>
        <end position="1650"/>
    </location>
</feature>
<dbReference type="GO" id="GO:0051278">
    <property type="term" value="P:fungal-type cell wall polysaccharide biosynthetic process"/>
    <property type="evidence" value="ECO:0007669"/>
    <property type="project" value="TreeGrafter"/>
</dbReference>
<evidence type="ECO:0000256" key="11">
    <source>
        <dbReference type="SAM" id="MobiDB-lite"/>
    </source>
</evidence>
<comment type="catalytic activity">
    <reaction evidence="10">
        <text>[(1-&gt;3)-beta-D-glucosyl](n) + UDP-alpha-D-glucose = [(1-&gt;3)-beta-D-glucosyl](n+1) + UDP + H(+)</text>
        <dbReference type="Rhea" id="RHEA:21476"/>
        <dbReference type="Rhea" id="RHEA-COMP:11146"/>
        <dbReference type="Rhea" id="RHEA-COMP:14303"/>
        <dbReference type="ChEBI" id="CHEBI:15378"/>
        <dbReference type="ChEBI" id="CHEBI:37671"/>
        <dbReference type="ChEBI" id="CHEBI:58223"/>
        <dbReference type="ChEBI" id="CHEBI:58885"/>
        <dbReference type="EC" id="2.4.1.34"/>
    </reaction>
</comment>
<dbReference type="Pfam" id="PF23605">
    <property type="entry name" value="FKS1_dom2"/>
    <property type="match status" value="1"/>
</dbReference>
<dbReference type="PANTHER" id="PTHR12741">
    <property type="entry name" value="LYST-INTERACTING PROTEIN LIP5 DOPAMINE RESPONSIVE PROTEIN DRG-1"/>
    <property type="match status" value="1"/>
</dbReference>
<feature type="domain" description="1,3-beta-glucan synthase component FKS1-like" evidence="13">
    <location>
        <begin position="208"/>
        <end position="316"/>
    </location>
</feature>
<keyword evidence="8 12" id="KW-0472">Membrane</keyword>
<keyword evidence="5" id="KW-0808">Transferase</keyword>
<comment type="subcellular location">
    <subcellularLocation>
        <location evidence="1">Membrane</location>
        <topology evidence="1">Multi-pass membrane protein</topology>
    </subcellularLocation>
</comment>
<keyword evidence="6 12" id="KW-0812">Transmembrane</keyword>
<evidence type="ECO:0000256" key="10">
    <source>
        <dbReference type="ARBA" id="ARBA00047777"/>
    </source>
</evidence>
<feature type="transmembrane region" description="Helical" evidence="12">
    <location>
        <begin position="1549"/>
        <end position="1571"/>
    </location>
</feature>
<dbReference type="InterPro" id="IPR003440">
    <property type="entry name" value="Glyco_trans_48_dom"/>
</dbReference>
<feature type="compositionally biased region" description="Polar residues" evidence="11">
    <location>
        <begin position="17"/>
        <end position="28"/>
    </location>
</feature>
<dbReference type="SMART" id="SM01205">
    <property type="entry name" value="FKS1_dom1"/>
    <property type="match status" value="1"/>
</dbReference>
<dbReference type="GeneID" id="88174915"/>
<feature type="transmembrane region" description="Helical" evidence="12">
    <location>
        <begin position="1167"/>
        <end position="1190"/>
    </location>
</feature>
<evidence type="ECO:0000313" key="15">
    <source>
        <dbReference type="Proteomes" id="UP001338582"/>
    </source>
</evidence>
<feature type="transmembrane region" description="Helical" evidence="12">
    <location>
        <begin position="1347"/>
        <end position="1367"/>
    </location>
</feature>
<sequence>MEKFRKPLLKPKIGESSPGSLSRPTDTPESGDEFYEPAQENAFLGGDRTPFFSEGSRYSAAEAAHSSPNFRSSKYPELMELEAFSAWKQSEGATLPASEIKKIMMKLQKVFGFQEDSVRNIYEYLMTQLDSRALRMGPANALRTLHADYIGGANSNYRKWYFSTKMDMEDPVNRFVGGKGMRRGANEENELLDSEEHWNKAMVRLSETDYIVDIALYLLIWGEANNLRFMPECVCFIYKCCIDYYRGNLHQTSVSKPFLDHIITPIYLVLRQQSYSISEGKLTHIDKDHSSIIGYDDMNQLFWHREGISKIKVYGEQGSQSILEIQRHERYEALGFVRWGNVFLKTFRETRSWMHVIVNFSRVLHVHLAVFWIFTSFHSYPLYTSKYDVQFDNKPSTQVRLTVMALAGALLAIVSLFASFFEAHYAPRRWPGSYPIVWRILCLVLLLALNVTPTILIFALRLTRVGDKMGMLISVIHVILGGVTTLYLLFRQPVRLFGSRMKGLRLELSSQNFMSSFHRLSDTGELVSICLWLCVFSLKFVESYFFLSLPLKIPIKQLSTMRSQCLGDRWFGSTVCQLQPLIVLLLVYSLELVLFLLDTYLWYVIWNAAFSVFRALRIGTSIWTPWRNVFARLPKRMSSRLLVAAPHGKAQKLASVAELWNLIIIAMYRDHFISIEQVNKLVYPLDPDDQILEPAFFIAQEDSNDSLSILIAGSEAQRRIAFFAQSLTLSLPDVREVDTLPSFSVLIPHYSEKILLLLKEIVQEGDKYSHMTLLEYLKLLYPQEWENFMQDTAKMAKEEFEEGDETNSAFIDSLVLKDESPMYVLRTRVWALLRAQTLYRTVLGFMNYQRAIKILYNIEHNGKDNSTSTESHFKSLHQQACRKVRIVVAMQRYKDFSPEEHECTEILLSTHPEVKIAYIDQDFDIEKQEIVYYSCLIDGTCAKRAGRGRYPKFRIKLSGYPILGDGKADNQNLALIFCRGEYLQLIDANQDNYLEECLKIRSVLAEFEEQQMQDPYDSSSKKRIPVAIVGTREYIFSENTGILGDIAAGKEQTFGTLFARTLAQIGGKLHYGHPDFLNSVFMTTRGGVSKAQKGLHLNEDIYAGMTALIRGGRIKHCEYMQCGKGRDLGFTSILNFITKIGAGMGEQILSREYYFLGTQLRLDRLLLFYYAHLGFHLNNYFIILSIQLFLLTGINVAALTKESIICEYDASLPNSYPKNPPNCKDLIPLVVWLEKTVWSIFLVFILSLVPLAVHEVSERGLVKAITRTSKHVLSLSPLFEVFVCRIYAQSLGNDIAIGGAQYIATGRGFATTRSNFVDLYTRFGHELITFGALLILYVIYLSLSIWLYAYIFFWITISGFLFAPFVFNPGQFSATRFFVDYVSFIRWLYSGNRTNTPETWIEFTKIERSRLTGVKLKILYGSGKVKHTNFVRPSRVNVLLSKTLPKIISGLFVALAYLFANSQNESASGRPSQAATRIAIIALAPLCLNMALMVVVFVFNIVFGWILSIFISIYPAFIAAVARTLSILIHFVSLMYLWQFQNYHFAQTILGVALTCVIQDLIMELLTILMLSREVMDQRPNHAWWSGQWIKAGLSWRTLTQPWREFICKVTEQTQFAMDFVTGHLVFFAQTPLLIIPFINTWHTVMLMWIKPNTHLRQQPPRAKVSKGNVVFCGFVYISALICFALLVALVALIPIINWPALDILIPPVLKPLMQPIQRAGPIIKGLRKELFIKSRAQSV</sequence>
<dbReference type="Pfam" id="PF02364">
    <property type="entry name" value="Glucan_synthase"/>
    <property type="match status" value="1"/>
</dbReference>
<feature type="transmembrane region" description="Helical" evidence="12">
    <location>
        <begin position="1513"/>
        <end position="1537"/>
    </location>
</feature>
<evidence type="ECO:0000256" key="5">
    <source>
        <dbReference type="ARBA" id="ARBA00022679"/>
    </source>
</evidence>
<gene>
    <name evidence="14" type="ORF">PUMCH_003852</name>
</gene>